<sequence length="432" mass="48772">MFFRRALERRSTDYTEYSLNDPALLDFLGISPSEVNVYGKNALKEATVYACIKILAESLSKLPLKTYREDENGVNKAVKHYLYKLLKLRPNPYMSASDFAKCNETQRNIYGNAYVNIETDEKGRIVGLWPIDAGKVRIWIDDIGLFSSKNHIWYEVDVGTERRKLMPNELLHFKSGVTLDGIVGVPPLDYLRATVENAAAAGRFINNFYKQGLQVKGIVQYVGDLNPEAQKKFREKFEEMSSGLKNSHRIALMPIGYEFKPISLTMSDAQFLENTELTIRQIATAFGIKMHQLNDLSRATHTNVAEQQRQFYVDTLLPILTMYEQEMTYKLFLDSELDAGYYVKFNVDSILRADIKTRYEAYAIGIQNGFLEPDEARAKEDLPPRPGGNQLIVNGNYIPLTMVGQQYMKGGGDSGQSGDEGNKGNPGAASEN</sequence>
<dbReference type="NCBIfam" id="TIGR01537">
    <property type="entry name" value="portal_HK97"/>
    <property type="match status" value="1"/>
</dbReference>
<dbReference type="Pfam" id="PF04860">
    <property type="entry name" value="Phage_portal"/>
    <property type="match status" value="1"/>
</dbReference>
<organism evidence="2 3">
    <name type="scientific">Geobacillus proteiniphilus</name>
    <dbReference type="NCBI Taxonomy" id="860353"/>
    <lineage>
        <taxon>Bacteria</taxon>
        <taxon>Bacillati</taxon>
        <taxon>Bacillota</taxon>
        <taxon>Bacilli</taxon>
        <taxon>Bacillales</taxon>
        <taxon>Anoxybacillaceae</taxon>
        <taxon>Geobacillus</taxon>
    </lineage>
</organism>
<dbReference type="EMBL" id="MQMG01000038">
    <property type="protein sequence ID" value="OKO91431.1"/>
    <property type="molecule type" value="Genomic_DNA"/>
</dbReference>
<dbReference type="Proteomes" id="UP000186030">
    <property type="component" value="Unassembled WGS sequence"/>
</dbReference>
<feature type="region of interest" description="Disordered" evidence="1">
    <location>
        <begin position="406"/>
        <end position="432"/>
    </location>
</feature>
<dbReference type="RefSeq" id="WP_074044205.1">
    <property type="nucleotide sequence ID" value="NZ_MQMG01000038.1"/>
</dbReference>
<gene>
    <name evidence="2" type="ORF">BRO54_2708</name>
</gene>
<evidence type="ECO:0000256" key="1">
    <source>
        <dbReference type="SAM" id="MobiDB-lite"/>
    </source>
</evidence>
<comment type="caution">
    <text evidence="2">The sequence shown here is derived from an EMBL/GenBank/DDBJ whole genome shotgun (WGS) entry which is preliminary data.</text>
</comment>
<dbReference type="InterPro" id="IPR006944">
    <property type="entry name" value="Phage/GTA_portal"/>
</dbReference>
<reference evidence="2 3" key="1">
    <citation type="submission" date="2016-11" db="EMBL/GenBank/DDBJ databases">
        <authorList>
            <person name="Kadnikov V."/>
            <person name="Nazina T."/>
        </authorList>
    </citation>
    <scope>NUCLEOTIDE SEQUENCE [LARGE SCALE GENOMIC DNA]</scope>
    <source>
        <strain evidence="2 3">1017</strain>
    </source>
</reference>
<reference evidence="3" key="2">
    <citation type="submission" date="2017-01" db="EMBL/GenBank/DDBJ databases">
        <title>Genome sequencing and annotation of Geobacillus sp. 1017, a Hydrocarbon-Oxidizing Thermophilic Bacterium Isolated from a Heavy Oil Reservoir (China).</title>
        <authorList>
            <person name="Kadnikov V.V."/>
            <person name="Mardanov A.V."/>
            <person name="Poltaraus A.B."/>
            <person name="Sokolova D.S."/>
            <person name="Semenova E.M."/>
            <person name="Ravin N.V."/>
            <person name="Tourova T.P."/>
            <person name="Nazina T.N."/>
        </authorList>
    </citation>
    <scope>NUCLEOTIDE SEQUENCE [LARGE SCALE GENOMIC DNA]</scope>
    <source>
        <strain evidence="3">1017</strain>
    </source>
</reference>
<accession>A0A1Q5STU8</accession>
<dbReference type="InterPro" id="IPR006427">
    <property type="entry name" value="Portal_HK97"/>
</dbReference>
<evidence type="ECO:0000313" key="2">
    <source>
        <dbReference type="EMBL" id="OKO91431.1"/>
    </source>
</evidence>
<name>A0A1Q5STU8_9BACL</name>
<dbReference type="AlphaFoldDB" id="A0A1Q5STU8"/>
<evidence type="ECO:0000313" key="3">
    <source>
        <dbReference type="Proteomes" id="UP000186030"/>
    </source>
</evidence>
<protein>
    <submittedName>
        <fullName evidence="2">Phage portal protein</fullName>
    </submittedName>
</protein>
<proteinExistence type="predicted"/>